<keyword evidence="3" id="KW-0285">Flavoprotein</keyword>
<dbReference type="PIRSF" id="PIRSF000332">
    <property type="entry name" value="FMO"/>
    <property type="match status" value="1"/>
</dbReference>
<dbReference type="EMBL" id="BAAAPM010000002">
    <property type="protein sequence ID" value="GAA1708728.1"/>
    <property type="molecule type" value="Genomic_DNA"/>
</dbReference>
<dbReference type="InterPro" id="IPR020946">
    <property type="entry name" value="Flavin_mOase-like"/>
</dbReference>
<evidence type="ECO:0000256" key="4">
    <source>
        <dbReference type="ARBA" id="ARBA00022827"/>
    </source>
</evidence>
<dbReference type="PANTHER" id="PTHR23023">
    <property type="entry name" value="DIMETHYLANILINE MONOOXYGENASE"/>
    <property type="match status" value="1"/>
</dbReference>
<keyword evidence="6" id="KW-0560">Oxidoreductase</keyword>
<dbReference type="SUPFAM" id="SSF51905">
    <property type="entry name" value="FAD/NAD(P)-binding domain"/>
    <property type="match status" value="1"/>
</dbReference>
<dbReference type="InterPro" id="IPR036188">
    <property type="entry name" value="FAD/NAD-bd_sf"/>
</dbReference>
<evidence type="ECO:0000256" key="5">
    <source>
        <dbReference type="ARBA" id="ARBA00022857"/>
    </source>
</evidence>
<keyword evidence="4" id="KW-0274">FAD</keyword>
<reference evidence="7 8" key="1">
    <citation type="journal article" date="2019" name="Int. J. Syst. Evol. Microbiol.">
        <title>The Global Catalogue of Microorganisms (GCM) 10K type strain sequencing project: providing services to taxonomists for standard genome sequencing and annotation.</title>
        <authorList>
            <consortium name="The Broad Institute Genomics Platform"/>
            <consortium name="The Broad Institute Genome Sequencing Center for Infectious Disease"/>
            <person name="Wu L."/>
            <person name="Ma J."/>
        </authorList>
    </citation>
    <scope>NUCLEOTIDE SEQUENCE [LARGE SCALE GENOMIC DNA]</scope>
    <source>
        <strain evidence="7 8">JCM 15589</strain>
    </source>
</reference>
<protein>
    <submittedName>
        <fullName evidence="7">NAD(P)/FAD-dependent oxidoreductase</fullName>
    </submittedName>
</protein>
<dbReference type="RefSeq" id="WP_344244597.1">
    <property type="nucleotide sequence ID" value="NZ_BAAAPM010000002.1"/>
</dbReference>
<proteinExistence type="inferred from homology"/>
<keyword evidence="5" id="KW-0521">NADP</keyword>
<dbReference type="InterPro" id="IPR000960">
    <property type="entry name" value="Flavin_mOase"/>
</dbReference>
<dbReference type="Gene3D" id="3.50.50.60">
    <property type="entry name" value="FAD/NAD(P)-binding domain"/>
    <property type="match status" value="1"/>
</dbReference>
<dbReference type="Proteomes" id="UP001501138">
    <property type="component" value="Unassembled WGS sequence"/>
</dbReference>
<dbReference type="Pfam" id="PF00743">
    <property type="entry name" value="FMO-like"/>
    <property type="match status" value="1"/>
</dbReference>
<gene>
    <name evidence="7" type="ORF">GCM10009809_01160</name>
</gene>
<comment type="similarity">
    <text evidence="1">Belongs to the FMO family.</text>
</comment>
<dbReference type="InterPro" id="IPR050346">
    <property type="entry name" value="FMO-like"/>
</dbReference>
<comment type="caution">
    <text evidence="7">The sequence shown here is derived from an EMBL/GenBank/DDBJ whole genome shotgun (WGS) entry which is preliminary data.</text>
</comment>
<sequence>MKIAVVGAGFAGLASAKVLRQFGHAVTVLDKSPDVGGVWSATRRYPGLRTQNDKGSYAFSDLPMPKRYPEWPDGAQVQAYLERYVDLHDLRNSVRLGTEVVRAELTEAEDGWLVTTRRAGEPVRDPEPFDHLVVANGVFCDPVVPRFEGLAQHESAGGRVVAAGGIASPEEARGKNVVVVGYGKSACDVAGELARVAASTAVVARSLLWKLPRRIGGALNYKYLLLTRLGEGLFRYQTLDGAAERFLHGPGDPVRRSMVSGVGAVSRRQLRLDELGLVPPGEFSDIARSTVSLATEGFADQVADGRIVVHRDTTIARLGADDDGAPVAVLGDGTTVGADLVVCGTGFHQRVPFLDDDVQARLLDDRGNFELYRQVLPHDVPHLTFAGYNSSLFSPLSAEMAAVWTAGHLAGALSLPPVEARREHVARRVAWMEARTDGKHARGTNVIPFSLHQIDELLDDLGLALPRRTKATQWLLPVSPRAYRHVAGRLRERVAGQPAGTARRG</sequence>
<accession>A0ABN2INQ4</accession>
<comment type="similarity">
    <text evidence="2">Belongs to the FAD-binding monooxygenase family.</text>
</comment>
<organism evidence="7 8">
    <name type="scientific">Isoptericola hypogeus</name>
    <dbReference type="NCBI Taxonomy" id="300179"/>
    <lineage>
        <taxon>Bacteria</taxon>
        <taxon>Bacillati</taxon>
        <taxon>Actinomycetota</taxon>
        <taxon>Actinomycetes</taxon>
        <taxon>Micrococcales</taxon>
        <taxon>Promicromonosporaceae</taxon>
        <taxon>Isoptericola</taxon>
    </lineage>
</organism>
<evidence type="ECO:0000256" key="1">
    <source>
        <dbReference type="ARBA" id="ARBA00009183"/>
    </source>
</evidence>
<evidence type="ECO:0000313" key="8">
    <source>
        <dbReference type="Proteomes" id="UP001501138"/>
    </source>
</evidence>
<evidence type="ECO:0000256" key="2">
    <source>
        <dbReference type="ARBA" id="ARBA00010139"/>
    </source>
</evidence>
<evidence type="ECO:0000313" key="7">
    <source>
        <dbReference type="EMBL" id="GAA1708728.1"/>
    </source>
</evidence>
<keyword evidence="8" id="KW-1185">Reference proteome</keyword>
<evidence type="ECO:0000256" key="3">
    <source>
        <dbReference type="ARBA" id="ARBA00022630"/>
    </source>
</evidence>
<dbReference type="PRINTS" id="PR00370">
    <property type="entry name" value="FMOXYGENASE"/>
</dbReference>
<evidence type="ECO:0000256" key="6">
    <source>
        <dbReference type="ARBA" id="ARBA00023002"/>
    </source>
</evidence>
<name>A0ABN2INQ4_9MICO</name>